<dbReference type="InterPro" id="IPR045851">
    <property type="entry name" value="AMP-bd_C_sf"/>
</dbReference>
<dbReference type="GO" id="GO:0016877">
    <property type="term" value="F:ligase activity, forming carbon-sulfur bonds"/>
    <property type="evidence" value="ECO:0007669"/>
    <property type="project" value="UniProtKB-ARBA"/>
</dbReference>
<organism evidence="3 4">
    <name type="scientific">Marivibrio halodurans</name>
    <dbReference type="NCBI Taxonomy" id="2039722"/>
    <lineage>
        <taxon>Bacteria</taxon>
        <taxon>Pseudomonadati</taxon>
        <taxon>Pseudomonadota</taxon>
        <taxon>Alphaproteobacteria</taxon>
        <taxon>Rhodospirillales</taxon>
        <taxon>Rhodospirillaceae</taxon>
        <taxon>Marivibrio</taxon>
    </lineage>
</organism>
<dbReference type="PANTHER" id="PTHR43767">
    <property type="entry name" value="LONG-CHAIN-FATTY-ACID--COA LIGASE"/>
    <property type="match status" value="1"/>
</dbReference>
<dbReference type="PANTHER" id="PTHR43767:SF7">
    <property type="entry name" value="MEDIUM_LONG-CHAIN-FATTY-ACID--COA LIGASE FADD8"/>
    <property type="match status" value="1"/>
</dbReference>
<dbReference type="Pfam" id="PF13193">
    <property type="entry name" value="AMP-binding_C"/>
    <property type="match status" value="1"/>
</dbReference>
<accession>A0A8J7V2G1</accession>
<feature type="domain" description="AMP-binding enzyme C-terminal" evidence="2">
    <location>
        <begin position="416"/>
        <end position="491"/>
    </location>
</feature>
<dbReference type="InterPro" id="IPR042099">
    <property type="entry name" value="ANL_N_sf"/>
</dbReference>
<protein>
    <submittedName>
        <fullName evidence="3">AMP-binding protein</fullName>
    </submittedName>
</protein>
<proteinExistence type="predicted"/>
<dbReference type="EMBL" id="JAGMWN010000003">
    <property type="protein sequence ID" value="MBP5857126.1"/>
    <property type="molecule type" value="Genomic_DNA"/>
</dbReference>
<dbReference type="InterPro" id="IPR050237">
    <property type="entry name" value="ATP-dep_AMP-bd_enzyme"/>
</dbReference>
<dbReference type="Gene3D" id="3.40.50.12780">
    <property type="entry name" value="N-terminal domain of ligase-like"/>
    <property type="match status" value="1"/>
</dbReference>
<comment type="caution">
    <text evidence="3">The sequence shown here is derived from an EMBL/GenBank/DDBJ whole genome shotgun (WGS) entry which is preliminary data.</text>
</comment>
<dbReference type="PROSITE" id="PS00455">
    <property type="entry name" value="AMP_BINDING"/>
    <property type="match status" value="1"/>
</dbReference>
<dbReference type="AlphaFoldDB" id="A0A8J7V2G1"/>
<reference evidence="3" key="1">
    <citation type="submission" date="2021-04" db="EMBL/GenBank/DDBJ databases">
        <authorList>
            <person name="Zhang D.-C."/>
        </authorList>
    </citation>
    <scope>NUCLEOTIDE SEQUENCE</scope>
    <source>
        <strain evidence="3">CGMCC 1.15697</strain>
    </source>
</reference>
<evidence type="ECO:0000313" key="4">
    <source>
        <dbReference type="Proteomes" id="UP000672602"/>
    </source>
</evidence>
<evidence type="ECO:0000259" key="2">
    <source>
        <dbReference type="Pfam" id="PF13193"/>
    </source>
</evidence>
<evidence type="ECO:0000313" key="3">
    <source>
        <dbReference type="EMBL" id="MBP5857126.1"/>
    </source>
</evidence>
<dbReference type="RefSeq" id="WP_210681687.1">
    <property type="nucleotide sequence ID" value="NZ_JAGMWN010000003.1"/>
</dbReference>
<dbReference type="InterPro" id="IPR000873">
    <property type="entry name" value="AMP-dep_synth/lig_dom"/>
</dbReference>
<sequence>MIPFDLFQRAAVRFADRIALEAPDGSAMRFSELAARTDALAAAIQDRIPAGSGRIGLCATNSTDHVLALLAILASGRAWVPLNPRNGKGELEAVLTLARPDAILCADDCRDRLPDWNEGPVIRVSAVPDGPAGPSIDDWMKSHHGRRPARPLPDLSEVQAVKFTSGSSGKPKGVLQSYRCWNTHAVSIAHAFGFTAEDRFLAAAPITHGTSCFLLPVLSAGGAIVIPERPKPGPLLEAFAERGVTGSYMTPTMIYNLLAEPGATDRAYPAMRHLIYSGAPMRVEQIRETLAVFPGALETSYGQAEAPQIISYLRGAEMADPAAQGSVGQPGPLTRIGILGPDRAEVMPGEVGEIAVRGDLLSSGYIGNPEAQAETFVDGWLLTGDLGRFDETGRLWIEGRKKEVIISGGFNVYPGEVENALGGHPAVLECTVFGIEDPKWGESVQAAVQLRDGATAEEAEIIAFVKKTLDSVKAPKRIHFLDDLPRNAVGKVMRRDAKALILERAS</sequence>
<dbReference type="Proteomes" id="UP000672602">
    <property type="component" value="Unassembled WGS sequence"/>
</dbReference>
<gene>
    <name evidence="3" type="ORF">KAJ83_08900</name>
</gene>
<dbReference type="InterPro" id="IPR020845">
    <property type="entry name" value="AMP-binding_CS"/>
</dbReference>
<feature type="domain" description="AMP-dependent synthetase/ligase" evidence="1">
    <location>
        <begin position="7"/>
        <end position="365"/>
    </location>
</feature>
<dbReference type="Pfam" id="PF00501">
    <property type="entry name" value="AMP-binding"/>
    <property type="match status" value="1"/>
</dbReference>
<dbReference type="SUPFAM" id="SSF56801">
    <property type="entry name" value="Acetyl-CoA synthetase-like"/>
    <property type="match status" value="1"/>
</dbReference>
<dbReference type="Gene3D" id="3.30.300.30">
    <property type="match status" value="1"/>
</dbReference>
<name>A0A8J7V2G1_9PROT</name>
<dbReference type="InterPro" id="IPR025110">
    <property type="entry name" value="AMP-bd_C"/>
</dbReference>
<evidence type="ECO:0000259" key="1">
    <source>
        <dbReference type="Pfam" id="PF00501"/>
    </source>
</evidence>
<keyword evidence="4" id="KW-1185">Reference proteome</keyword>